<dbReference type="SMART" id="SM00020">
    <property type="entry name" value="Tryp_SPc"/>
    <property type="match status" value="1"/>
</dbReference>
<evidence type="ECO:0000256" key="4">
    <source>
        <dbReference type="ARBA" id="ARBA00022825"/>
    </source>
</evidence>
<dbReference type="Gene3D" id="2.40.10.10">
    <property type="entry name" value="Trypsin-like serine proteases"/>
    <property type="match status" value="2"/>
</dbReference>
<dbReference type="AlphaFoldDB" id="A0A9P0CUV5"/>
<keyword evidence="2 6" id="KW-0645">Protease</keyword>
<gene>
    <name evidence="9" type="ORF">PSYICH_LOCUS6281</name>
</gene>
<dbReference type="Pfam" id="PF00089">
    <property type="entry name" value="Trypsin"/>
    <property type="match status" value="1"/>
</dbReference>
<evidence type="ECO:0000256" key="2">
    <source>
        <dbReference type="ARBA" id="ARBA00022670"/>
    </source>
</evidence>
<evidence type="ECO:0000313" key="10">
    <source>
        <dbReference type="Proteomes" id="UP001153636"/>
    </source>
</evidence>
<dbReference type="PROSITE" id="PS50240">
    <property type="entry name" value="TRYPSIN_DOM"/>
    <property type="match status" value="1"/>
</dbReference>
<evidence type="ECO:0000259" key="8">
    <source>
        <dbReference type="PROSITE" id="PS50240"/>
    </source>
</evidence>
<dbReference type="PRINTS" id="PR00722">
    <property type="entry name" value="CHYMOTRYPSIN"/>
</dbReference>
<name>A0A9P0CUV5_9CUCU</name>
<feature type="domain" description="Peptidase S1" evidence="8">
    <location>
        <begin position="29"/>
        <end position="266"/>
    </location>
</feature>
<keyword evidence="7" id="KW-0732">Signal</keyword>
<dbReference type="PANTHER" id="PTHR24276:SF95">
    <property type="entry name" value="PEPTIDASE S1 DOMAIN-CONTAINING PROTEIN"/>
    <property type="match status" value="1"/>
</dbReference>
<evidence type="ECO:0000256" key="7">
    <source>
        <dbReference type="SAM" id="SignalP"/>
    </source>
</evidence>
<proteinExistence type="inferred from homology"/>
<reference evidence="9" key="1">
    <citation type="submission" date="2022-01" db="EMBL/GenBank/DDBJ databases">
        <authorList>
            <person name="King R."/>
        </authorList>
    </citation>
    <scope>NUCLEOTIDE SEQUENCE</scope>
</reference>
<dbReference type="CDD" id="cd00190">
    <property type="entry name" value="Tryp_SPc"/>
    <property type="match status" value="1"/>
</dbReference>
<dbReference type="PROSITE" id="PS00134">
    <property type="entry name" value="TRYPSIN_HIS"/>
    <property type="match status" value="1"/>
</dbReference>
<dbReference type="Proteomes" id="UP001153636">
    <property type="component" value="Chromosome 19"/>
</dbReference>
<dbReference type="PROSITE" id="PS00135">
    <property type="entry name" value="TRYPSIN_SER"/>
    <property type="match status" value="1"/>
</dbReference>
<dbReference type="InterPro" id="IPR001314">
    <property type="entry name" value="Peptidase_S1A"/>
</dbReference>
<dbReference type="GO" id="GO:0004252">
    <property type="term" value="F:serine-type endopeptidase activity"/>
    <property type="evidence" value="ECO:0007669"/>
    <property type="project" value="InterPro"/>
</dbReference>
<dbReference type="InterPro" id="IPR050430">
    <property type="entry name" value="Peptidase_S1"/>
</dbReference>
<dbReference type="PANTHER" id="PTHR24276">
    <property type="entry name" value="POLYSERASE-RELATED"/>
    <property type="match status" value="1"/>
</dbReference>
<sequence length="270" mass="29374">MFSAILSTLISCVLAANINPAERYSKYRITGGNEAVPHAYPYQVAIIIDSTQFCGGSLISSNYVLTAAHCATEIYVKAEIILGAHNVSDKESTQVHRTVSKIIIHKNFNYTSYQNDIALLRLSKPAPINAAIKIVQLISKKDATKTFVAQTVTSTGWGLTQDISNPSIKNMSNVLMVVNVSVIELKICKIYYKDQYTHIDYVTGKNICTSGWKKRGTCSGDSGGPLVLDGVQIGIVSAGAEKCEIGAPSVFTHIGKYLSWIQKHSDVIII</sequence>
<evidence type="ECO:0000256" key="3">
    <source>
        <dbReference type="ARBA" id="ARBA00022801"/>
    </source>
</evidence>
<keyword evidence="3 6" id="KW-0378">Hydrolase</keyword>
<dbReference type="InterPro" id="IPR033116">
    <property type="entry name" value="TRYPSIN_SER"/>
</dbReference>
<dbReference type="InterPro" id="IPR018114">
    <property type="entry name" value="TRYPSIN_HIS"/>
</dbReference>
<keyword evidence="4 6" id="KW-0720">Serine protease</keyword>
<comment type="similarity">
    <text evidence="1">Belongs to the peptidase S1 family.</text>
</comment>
<dbReference type="InterPro" id="IPR043504">
    <property type="entry name" value="Peptidase_S1_PA_chymotrypsin"/>
</dbReference>
<dbReference type="OrthoDB" id="60866at2759"/>
<dbReference type="FunFam" id="2.40.10.10:FF:000005">
    <property type="entry name" value="Serine protease 37"/>
    <property type="match status" value="1"/>
</dbReference>
<evidence type="ECO:0000256" key="5">
    <source>
        <dbReference type="ARBA" id="ARBA00023157"/>
    </source>
</evidence>
<dbReference type="SUPFAM" id="SSF50494">
    <property type="entry name" value="Trypsin-like serine proteases"/>
    <property type="match status" value="1"/>
</dbReference>
<feature type="signal peptide" evidence="7">
    <location>
        <begin position="1"/>
        <end position="15"/>
    </location>
</feature>
<accession>A0A9P0CUV5</accession>
<organism evidence="9 10">
    <name type="scientific">Psylliodes chrysocephalus</name>
    <dbReference type="NCBI Taxonomy" id="3402493"/>
    <lineage>
        <taxon>Eukaryota</taxon>
        <taxon>Metazoa</taxon>
        <taxon>Ecdysozoa</taxon>
        <taxon>Arthropoda</taxon>
        <taxon>Hexapoda</taxon>
        <taxon>Insecta</taxon>
        <taxon>Pterygota</taxon>
        <taxon>Neoptera</taxon>
        <taxon>Endopterygota</taxon>
        <taxon>Coleoptera</taxon>
        <taxon>Polyphaga</taxon>
        <taxon>Cucujiformia</taxon>
        <taxon>Chrysomeloidea</taxon>
        <taxon>Chrysomelidae</taxon>
        <taxon>Galerucinae</taxon>
        <taxon>Alticini</taxon>
        <taxon>Psylliodes</taxon>
    </lineage>
</organism>
<keyword evidence="10" id="KW-1185">Reference proteome</keyword>
<dbReference type="GO" id="GO:0006508">
    <property type="term" value="P:proteolysis"/>
    <property type="evidence" value="ECO:0007669"/>
    <property type="project" value="UniProtKB-KW"/>
</dbReference>
<evidence type="ECO:0000256" key="6">
    <source>
        <dbReference type="RuleBase" id="RU363034"/>
    </source>
</evidence>
<feature type="chain" id="PRO_5040452093" description="Peptidase S1 domain-containing protein" evidence="7">
    <location>
        <begin position="16"/>
        <end position="270"/>
    </location>
</feature>
<dbReference type="EMBL" id="OV651831">
    <property type="protein sequence ID" value="CAH1105414.1"/>
    <property type="molecule type" value="Genomic_DNA"/>
</dbReference>
<dbReference type="InterPro" id="IPR001254">
    <property type="entry name" value="Trypsin_dom"/>
</dbReference>
<evidence type="ECO:0000313" key="9">
    <source>
        <dbReference type="EMBL" id="CAH1105414.1"/>
    </source>
</evidence>
<keyword evidence="5" id="KW-1015">Disulfide bond</keyword>
<evidence type="ECO:0000256" key="1">
    <source>
        <dbReference type="ARBA" id="ARBA00007664"/>
    </source>
</evidence>
<protein>
    <recommendedName>
        <fullName evidence="8">Peptidase S1 domain-containing protein</fullName>
    </recommendedName>
</protein>
<dbReference type="InterPro" id="IPR009003">
    <property type="entry name" value="Peptidase_S1_PA"/>
</dbReference>